<reference evidence="2" key="1">
    <citation type="journal article" date="2017" name="Genome Announc.">
        <title>High-Quality Whole-Genome Sequences of the Oligo-Mouse-Microbiota Bacterial Community.</title>
        <authorList>
            <person name="Garzetti D."/>
            <person name="Brugiroux S."/>
            <person name="Bunk B."/>
            <person name="Pukall R."/>
            <person name="McCoy K.D."/>
            <person name="Macpherson A.J."/>
            <person name="Stecher B."/>
        </authorList>
    </citation>
    <scope>NUCLEOTIDE SEQUENCE</scope>
    <source>
        <strain evidence="2">KB18</strain>
    </source>
</reference>
<feature type="transmembrane region" description="Helical" evidence="1">
    <location>
        <begin position="70"/>
        <end position="89"/>
    </location>
</feature>
<dbReference type="Proteomes" id="UP000196710">
    <property type="component" value="Chromosome"/>
</dbReference>
<protein>
    <submittedName>
        <fullName evidence="3">Uncharacterized protein</fullName>
    </submittedName>
</protein>
<evidence type="ECO:0000313" key="3">
    <source>
        <dbReference type="EMBL" id="QQR32057.1"/>
    </source>
</evidence>
<feature type="transmembrane region" description="Helical" evidence="1">
    <location>
        <begin position="6"/>
        <end position="24"/>
    </location>
</feature>
<accession>A0A1Z2XVZ4</accession>
<dbReference type="KEGG" id="amur:ADH66_19420"/>
<dbReference type="EMBL" id="CP065321">
    <property type="protein sequence ID" value="QQR32057.1"/>
    <property type="molecule type" value="Genomic_DNA"/>
</dbReference>
<keyword evidence="1" id="KW-0472">Membrane</keyword>
<reference evidence="3 5" key="3">
    <citation type="submission" date="2020-11" db="EMBL/GenBank/DDBJ databases">
        <title>Closed and high quality bacterial genomes of the OMM12 community.</title>
        <authorList>
            <person name="Marbouty M."/>
            <person name="Lamy-Besnier Q."/>
            <person name="Debarbieux L."/>
            <person name="Koszul R."/>
        </authorList>
    </citation>
    <scope>NUCLEOTIDE SEQUENCE [LARGE SCALE GENOMIC DNA]</scope>
    <source>
        <strain evidence="3 5">KB18</strain>
    </source>
</reference>
<feature type="transmembrane region" description="Helical" evidence="1">
    <location>
        <begin position="101"/>
        <end position="123"/>
    </location>
</feature>
<proteinExistence type="predicted"/>
<keyword evidence="4" id="KW-1185">Reference proteome</keyword>
<dbReference type="RefSeq" id="WP_066537389.1">
    <property type="nucleotide sequence ID" value="NZ_CP021422.1"/>
</dbReference>
<organism evidence="3 5">
    <name type="scientific">Acutalibacter muris</name>
    <dbReference type="NCBI Taxonomy" id="1796620"/>
    <lineage>
        <taxon>Bacteria</taxon>
        <taxon>Bacillati</taxon>
        <taxon>Bacillota</taxon>
        <taxon>Clostridia</taxon>
        <taxon>Eubacteriales</taxon>
        <taxon>Acutalibacteraceae</taxon>
        <taxon>Acutalibacter</taxon>
    </lineage>
</organism>
<keyword evidence="1" id="KW-1133">Transmembrane helix</keyword>
<dbReference type="AlphaFoldDB" id="A0A1Z2XVZ4"/>
<evidence type="ECO:0000313" key="2">
    <source>
        <dbReference type="EMBL" id="ASB42616.1"/>
    </source>
</evidence>
<name>A0A1Z2XVZ4_9FIRM</name>
<sequence length="162" mass="18547">MGHLGFSYVGLIFLLMLFIPNIAWTRNMPEGYSPEGENKILLAFERAGEILTTTLALIFDDLNFHGWTSWTWWLIIAFAFMAMYILWWAGYFRSKKELRDFYSSFLGIPVAGATLPVLAFLFLGIYGRVIWLVLAALALGIGHIGIHIQHKRSLTFKNDGRR</sequence>
<dbReference type="EMBL" id="CP021422">
    <property type="protein sequence ID" value="ASB42616.1"/>
    <property type="molecule type" value="Genomic_DNA"/>
</dbReference>
<keyword evidence="1" id="KW-0812">Transmembrane</keyword>
<evidence type="ECO:0000313" key="5">
    <source>
        <dbReference type="Proteomes" id="UP000596035"/>
    </source>
</evidence>
<feature type="transmembrane region" description="Helical" evidence="1">
    <location>
        <begin position="129"/>
        <end position="148"/>
    </location>
</feature>
<dbReference type="Proteomes" id="UP000596035">
    <property type="component" value="Chromosome"/>
</dbReference>
<gene>
    <name evidence="2" type="ORF">ADH66_19420</name>
    <name evidence="3" type="ORF">I5Q82_09850</name>
</gene>
<evidence type="ECO:0000313" key="4">
    <source>
        <dbReference type="Proteomes" id="UP000196710"/>
    </source>
</evidence>
<reference evidence="4" key="2">
    <citation type="submission" date="2017-05" db="EMBL/GenBank/DDBJ databases">
        <title>Improved OligoMM genomes.</title>
        <authorList>
            <person name="Garzetti D."/>
        </authorList>
    </citation>
    <scope>NUCLEOTIDE SEQUENCE [LARGE SCALE GENOMIC DNA]</scope>
    <source>
        <strain evidence="4">KB18</strain>
    </source>
</reference>
<evidence type="ECO:0000256" key="1">
    <source>
        <dbReference type="SAM" id="Phobius"/>
    </source>
</evidence>